<dbReference type="AlphaFoldDB" id="A0A086K2L0"/>
<feature type="compositionally biased region" description="Basic and acidic residues" evidence="1">
    <location>
        <begin position="344"/>
        <end position="355"/>
    </location>
</feature>
<evidence type="ECO:0000313" key="3">
    <source>
        <dbReference type="Proteomes" id="UP000028828"/>
    </source>
</evidence>
<gene>
    <name evidence="2" type="ORF">TGP89_240990</name>
</gene>
<name>A0A086K2L0_TOXGO</name>
<sequence length="983" mass="109597">MPRCSRNARPSVEHAPLVQFRGGELSGFLSRLHLFSFLPPRCYLSSSPEMTTPASPASSGTPGSPAVSAVCTPLELLCPRFPFPLFLSERRSASSHSVSGDSKRKRCASTQEVLQNLPGDTREPSAHARPCPAHHRKQFSSWGRREEEDVRKESLAWKCVPSCTVLRLRRLQSLLRVAVIARCMHEVNKETSAERDDEKTHRGRTKVPLTEIEQEDRPDNRRPSQEGMTGKGSLVSFSVSNSGACAHRDDRREDKTEERGPLQERINPVRQDLERMQLHLLHPKHRPLALLFRASRGRPLLLASDFPQRFPDRDRALPKIADSTNANLPAKRRRTGEREEDAEAERWKETTEEQAGRNASQAETQSLPCDSCQRRRKSLKVDGKGVDPRRSTTADKPSGVSLSSSPSANANLEQALESVLRDENVYSRVSDYLRRYFQAYMDRRTLVLGLASASPSSSLSPAFSFSSSEAQPSEERPAFVVLTKRRGVDEILGCPREFSASSHQQRCRGRSAHTAGSAEEIQIPSSSADPVSRASCPQGSSSQFPSPSCSCLFSPSSSPSAVSSGFPGRPRHCACGQGEDERIHFSFDHAVQTVPLPLSPLSPSVSSLLQKLRGRLGRRPERRCLTPQSLLTNVERLAEQEAWRRIAREYLRSVHGEEAIPRQNEQLEKKQEVHSASESEETKSSAKKQRVERALEPPRRETAACNRIDAEKTSHSLSSFCSCDSSSSRSLASCSASASSSSVFSCSPSSDFSGASFDPRQKAAESCVKARLLREPLPIACAVLENLREEFWAEMEKAAAGGHDPLPAFVLSDSKTADKKKEEAEDREVKTGEIGCRWPRQGREEQREDCERRTSASGAETGRSGERRKQSMREQDWTTGKSETCSERDENPQEPMMGSRTHVEETSEMQKEREQKTREEGRPKSEALETNKIPVKAVGNAQANRQHTLGDKEKTKKDLFLEAQVDFLLQMYLHTDQILRHNT</sequence>
<proteinExistence type="predicted"/>
<dbReference type="VEuPathDB" id="ToxoDB:TGP89_240990"/>
<comment type="caution">
    <text evidence="2">The sequence shown here is derived from an EMBL/GenBank/DDBJ whole genome shotgun (WGS) entry which is preliminary data.</text>
</comment>
<feature type="compositionally biased region" description="Polar residues" evidence="1">
    <location>
        <begin position="357"/>
        <end position="368"/>
    </location>
</feature>
<dbReference type="EMBL" id="AEYI02001336">
    <property type="protein sequence ID" value="KFG38628.1"/>
    <property type="molecule type" value="Genomic_DNA"/>
</dbReference>
<feature type="region of interest" description="Disordered" evidence="1">
    <location>
        <begin position="309"/>
        <end position="409"/>
    </location>
</feature>
<feature type="compositionally biased region" description="Basic and acidic residues" evidence="1">
    <location>
        <begin position="863"/>
        <end position="876"/>
    </location>
</feature>
<feature type="compositionally biased region" description="Basic and acidic residues" evidence="1">
    <location>
        <begin position="815"/>
        <end position="831"/>
    </location>
</feature>
<evidence type="ECO:0000256" key="1">
    <source>
        <dbReference type="SAM" id="MobiDB-lite"/>
    </source>
</evidence>
<reference evidence="2 3" key="1">
    <citation type="submission" date="2014-03" db="EMBL/GenBank/DDBJ databases">
        <authorList>
            <person name="Sibley D."/>
            <person name="Venepally P."/>
            <person name="Karamycheva S."/>
            <person name="Hadjithomas M."/>
            <person name="Khan A."/>
            <person name="Brunk B."/>
            <person name="Roos D."/>
            <person name="Caler E."/>
            <person name="Lorenzi H."/>
        </authorList>
    </citation>
    <scope>NUCLEOTIDE SEQUENCE [LARGE SCALE GENOMIC DNA]</scope>
    <source>
        <strain evidence="3">p89</strain>
    </source>
</reference>
<feature type="region of interest" description="Disordered" evidence="1">
    <location>
        <begin position="503"/>
        <end position="539"/>
    </location>
</feature>
<organism evidence="2 3">
    <name type="scientific">Toxoplasma gondii p89</name>
    <dbReference type="NCBI Taxonomy" id="943119"/>
    <lineage>
        <taxon>Eukaryota</taxon>
        <taxon>Sar</taxon>
        <taxon>Alveolata</taxon>
        <taxon>Apicomplexa</taxon>
        <taxon>Conoidasida</taxon>
        <taxon>Coccidia</taxon>
        <taxon>Eucoccidiorida</taxon>
        <taxon>Eimeriorina</taxon>
        <taxon>Sarcocystidae</taxon>
        <taxon>Toxoplasma</taxon>
    </lineage>
</organism>
<dbReference type="OrthoDB" id="10417712at2759"/>
<evidence type="ECO:0000313" key="2">
    <source>
        <dbReference type="EMBL" id="KFG38628.1"/>
    </source>
</evidence>
<feature type="region of interest" description="Disordered" evidence="1">
    <location>
        <begin position="802"/>
        <end position="950"/>
    </location>
</feature>
<protein>
    <recommendedName>
        <fullName evidence="4">K channel tetramerisation domain-containing protein</fullName>
    </recommendedName>
</protein>
<feature type="compositionally biased region" description="Basic and acidic residues" evidence="1">
    <location>
        <begin position="246"/>
        <end position="262"/>
    </location>
</feature>
<feature type="region of interest" description="Disordered" evidence="1">
    <location>
        <begin position="189"/>
        <end position="268"/>
    </location>
</feature>
<feature type="compositionally biased region" description="Basic and acidic residues" evidence="1">
    <location>
        <begin position="901"/>
        <end position="929"/>
    </location>
</feature>
<feature type="compositionally biased region" description="Basic and acidic residues" evidence="1">
    <location>
        <begin position="841"/>
        <end position="854"/>
    </location>
</feature>
<feature type="compositionally biased region" description="Basic and acidic residues" evidence="1">
    <location>
        <begin position="379"/>
        <end position="393"/>
    </location>
</feature>
<evidence type="ECO:0008006" key="4">
    <source>
        <dbReference type="Google" id="ProtNLM"/>
    </source>
</evidence>
<feature type="compositionally biased region" description="Low complexity" evidence="1">
    <location>
        <begin position="397"/>
        <end position="409"/>
    </location>
</feature>
<feature type="compositionally biased region" description="Basic and acidic residues" evidence="1">
    <location>
        <begin position="215"/>
        <end position="224"/>
    </location>
</feature>
<feature type="region of interest" description="Disordered" evidence="1">
    <location>
        <begin position="661"/>
        <end position="707"/>
    </location>
</feature>
<feature type="compositionally biased region" description="Basic and acidic residues" evidence="1">
    <location>
        <begin position="189"/>
        <end position="200"/>
    </location>
</feature>
<feature type="region of interest" description="Disordered" evidence="1">
    <location>
        <begin position="114"/>
        <end position="145"/>
    </location>
</feature>
<dbReference type="Proteomes" id="UP000028828">
    <property type="component" value="Unassembled WGS sequence"/>
</dbReference>
<accession>A0A086K2L0</accession>